<keyword evidence="7 11" id="KW-0418">Kinase</keyword>
<evidence type="ECO:0000256" key="3">
    <source>
        <dbReference type="ARBA" id="ARBA00022527"/>
    </source>
</evidence>
<proteinExistence type="inferred from homology"/>
<dbReference type="EMBL" id="JBHTIH010000004">
    <property type="protein sequence ID" value="MFD0739657.1"/>
    <property type="molecule type" value="Genomic_DNA"/>
</dbReference>
<dbReference type="InterPro" id="IPR046855">
    <property type="entry name" value="AceK_kinase"/>
</dbReference>
<accession>A0ABW2YNB2</accession>
<dbReference type="NCBIfam" id="NF002804">
    <property type="entry name" value="PRK02946.1"/>
    <property type="match status" value="1"/>
</dbReference>
<reference evidence="15" key="1">
    <citation type="journal article" date="2019" name="Int. J. Syst. Evol. Microbiol.">
        <title>The Global Catalogue of Microorganisms (GCM) 10K type strain sequencing project: providing services to taxonomists for standard genome sequencing and annotation.</title>
        <authorList>
            <consortium name="The Broad Institute Genomics Platform"/>
            <consortium name="The Broad Institute Genome Sequencing Center for Infectious Disease"/>
            <person name="Wu L."/>
            <person name="Ma J."/>
        </authorList>
    </citation>
    <scope>NUCLEOTIDE SEQUENCE [LARGE SCALE GENOMIC DNA]</scope>
    <source>
        <strain evidence="15">CCUG 55491</strain>
    </source>
</reference>
<evidence type="ECO:0000256" key="7">
    <source>
        <dbReference type="ARBA" id="ARBA00022777"/>
    </source>
</evidence>
<keyword evidence="6 11" id="KW-0547">Nucleotide-binding</keyword>
<feature type="active site" evidence="11">
    <location>
        <position position="379"/>
    </location>
</feature>
<sequence>MAPPSQPSPVTDPASRAAALIHDAFDDYNARFSDLTRRARRRFERRDWRHAQADAVARIDLYDPCIHETLGRLEALLDDRVRSRPLWGATKRAFAARIAALPDRELDKTFFNSLARRFFRVDGVAPDLEFLALEIEPAGDPACRGELTHYPYADGGAHAAWQRILAERAFANGYADLAGSAAAIADALHARLAAHGDAGLGVELLRTVFYRERRAYLVGQARGTSQAWPLVVALVSDPQGVRADALLTEPAQLSSLFGYARSYFHADLTRVGDAVAYLQALLPAKPLDELYTVLGRAKQGKTERYRRVFGHLARHADERLQRADGERGMVMAVFTPRDCPVVFKVIRDRFAYPKQIERRVVEDRYAMVFRRDRVGRLVDAQEFRRLRFPRRQFAPELLDELLGECAQGVRVDGDDVLVAHCYVERRLRPLDRYAREAPDDAARRAVLDYGQAIKDLARSNIFPGDLLLKNFGVSGTGRALFYDYDELCLLEQCRFRHVPPVREEDETRPLDEWLYAARDDVFPELFPQFLGLPAPLREALRHAHGEIFDPAWWRQVQARLRRGEYLDVAPYPESARLG</sequence>
<dbReference type="InterPro" id="IPR046854">
    <property type="entry name" value="AceK_regulatory"/>
</dbReference>
<feature type="domain" description="Isocitrate dehydrogenase kinase/phosphatase (AceK) kinase" evidence="12">
    <location>
        <begin position="318"/>
        <end position="573"/>
    </location>
</feature>
<evidence type="ECO:0000256" key="6">
    <source>
        <dbReference type="ARBA" id="ARBA00022741"/>
    </source>
</evidence>
<dbReference type="Proteomes" id="UP001597090">
    <property type="component" value="Unassembled WGS sequence"/>
</dbReference>
<evidence type="ECO:0000256" key="5">
    <source>
        <dbReference type="ARBA" id="ARBA00022679"/>
    </source>
</evidence>
<evidence type="ECO:0000313" key="14">
    <source>
        <dbReference type="EMBL" id="MFD0739657.1"/>
    </source>
</evidence>
<comment type="subcellular location">
    <subcellularLocation>
        <location evidence="11">Cytoplasm</location>
    </subcellularLocation>
</comment>
<dbReference type="PIRSF" id="PIRSF000719">
    <property type="entry name" value="AceK"/>
    <property type="match status" value="1"/>
</dbReference>
<evidence type="ECO:0000256" key="4">
    <source>
        <dbReference type="ARBA" id="ARBA00022532"/>
    </source>
</evidence>
<evidence type="ECO:0000256" key="10">
    <source>
        <dbReference type="ARBA" id="ARBA00022912"/>
    </source>
</evidence>
<dbReference type="Pfam" id="PF20423">
    <property type="entry name" value="AceK_regulatory"/>
    <property type="match status" value="1"/>
</dbReference>
<gene>
    <name evidence="11 14" type="primary">aceK</name>
    <name evidence="14" type="ORF">ACFQZQ_10240</name>
</gene>
<dbReference type="GO" id="GO:0016787">
    <property type="term" value="F:hydrolase activity"/>
    <property type="evidence" value="ECO:0007669"/>
    <property type="project" value="UniProtKB-KW"/>
</dbReference>
<dbReference type="PANTHER" id="PTHR39559">
    <property type="match status" value="1"/>
</dbReference>
<evidence type="ECO:0000256" key="8">
    <source>
        <dbReference type="ARBA" id="ARBA00022801"/>
    </source>
</evidence>
<evidence type="ECO:0000256" key="9">
    <source>
        <dbReference type="ARBA" id="ARBA00022840"/>
    </source>
</evidence>
<comment type="catalytic activity">
    <reaction evidence="11">
        <text>L-seryl-[isocitrate dehydrogenase] + ATP = O-phospho-L-seryl-[isocitrate dehydrogenase] + ADP + H(+)</text>
        <dbReference type="Rhea" id="RHEA:43540"/>
        <dbReference type="Rhea" id="RHEA-COMP:10605"/>
        <dbReference type="Rhea" id="RHEA-COMP:10606"/>
        <dbReference type="ChEBI" id="CHEBI:15378"/>
        <dbReference type="ChEBI" id="CHEBI:29999"/>
        <dbReference type="ChEBI" id="CHEBI:30616"/>
        <dbReference type="ChEBI" id="CHEBI:83421"/>
        <dbReference type="ChEBI" id="CHEBI:456216"/>
        <dbReference type="EC" id="2.7.11.5"/>
    </reaction>
</comment>
<dbReference type="EC" id="3.1.3.-" evidence="11"/>
<dbReference type="GO" id="GO:0008772">
    <property type="term" value="F:[isocitrate dehydrogenase (NADP+)] kinase activity"/>
    <property type="evidence" value="ECO:0007669"/>
    <property type="project" value="UniProtKB-EC"/>
</dbReference>
<keyword evidence="10 11" id="KW-0904">Protein phosphatase</keyword>
<keyword evidence="1 11" id="KW-0329">Glyoxylate bypass</keyword>
<keyword evidence="3 11" id="KW-0723">Serine/threonine-protein kinase</keyword>
<protein>
    <recommendedName>
        <fullName evidence="11">Isocitrate dehydrogenase kinase/phosphatase</fullName>
        <shortName evidence="11">IDH kinase/phosphatase</shortName>
        <shortName evidence="11">IDHK/P</shortName>
        <ecNumber evidence="11">2.7.11.5</ecNumber>
        <ecNumber evidence="11">3.1.3.-</ecNumber>
    </recommendedName>
</protein>
<comment type="similarity">
    <text evidence="11">Belongs to the AceK family.</text>
</comment>
<keyword evidence="9 11" id="KW-0067">ATP-binding</keyword>
<name>A0ABW2YNB2_9GAMM</name>
<comment type="function">
    <text evidence="11">Bifunctional enzyme which can phosphorylate or dephosphorylate isocitrate dehydrogenase (IDH) on a specific serine residue. This is a regulatory mechanism which enables bacteria to bypass the Krebs cycle via the glyoxylate shunt in response to the source of carbon. When bacteria are grown on glucose, IDH is fully active and unphosphorylated, but when grown on acetate or ethanol, the activity of IDH declines drastically concomitant with its phosphorylation.</text>
</comment>
<keyword evidence="15" id="KW-1185">Reference proteome</keyword>
<evidence type="ECO:0000313" key="15">
    <source>
        <dbReference type="Proteomes" id="UP001597090"/>
    </source>
</evidence>
<evidence type="ECO:0000256" key="2">
    <source>
        <dbReference type="ARBA" id="ARBA00022490"/>
    </source>
</evidence>
<keyword evidence="5 11" id="KW-0808">Transferase</keyword>
<comment type="caution">
    <text evidence="14">The sequence shown here is derived from an EMBL/GenBank/DDBJ whole genome shotgun (WGS) entry which is preliminary data.</text>
</comment>
<keyword evidence="8 11" id="KW-0378">Hydrolase</keyword>
<organism evidence="14 15">
    <name type="scientific">Lysobacter koreensis</name>
    <dbReference type="NCBI Taxonomy" id="266122"/>
    <lineage>
        <taxon>Bacteria</taxon>
        <taxon>Pseudomonadati</taxon>
        <taxon>Pseudomonadota</taxon>
        <taxon>Gammaproteobacteria</taxon>
        <taxon>Lysobacterales</taxon>
        <taxon>Lysobacteraceae</taxon>
        <taxon>Lysobacter</taxon>
    </lineage>
</organism>
<evidence type="ECO:0000259" key="13">
    <source>
        <dbReference type="Pfam" id="PF20423"/>
    </source>
</evidence>
<evidence type="ECO:0000259" key="12">
    <source>
        <dbReference type="Pfam" id="PF06315"/>
    </source>
</evidence>
<feature type="binding site" evidence="11">
    <location>
        <position position="344"/>
    </location>
    <ligand>
        <name>ATP</name>
        <dbReference type="ChEBI" id="CHEBI:30616"/>
    </ligand>
</feature>
<evidence type="ECO:0000256" key="11">
    <source>
        <dbReference type="HAMAP-Rule" id="MF_00747"/>
    </source>
</evidence>
<dbReference type="HAMAP" id="MF_00747">
    <property type="entry name" value="AceK"/>
    <property type="match status" value="1"/>
</dbReference>
<dbReference type="PANTHER" id="PTHR39559:SF1">
    <property type="entry name" value="ISOCITRATE DEHYDROGENASE KINASE_PHOSPHATASE"/>
    <property type="match status" value="1"/>
</dbReference>
<dbReference type="RefSeq" id="WP_386812688.1">
    <property type="nucleotide sequence ID" value="NZ_JBHTIH010000004.1"/>
</dbReference>
<feature type="domain" description="Isocitrate dehydrogenase kinase/phosphatase (AceK) regulatory" evidence="13">
    <location>
        <begin position="18"/>
        <end position="313"/>
    </location>
</feature>
<keyword evidence="4 11" id="KW-0816">Tricarboxylic acid cycle</keyword>
<feature type="binding site" evidence="11">
    <location>
        <begin position="323"/>
        <end position="329"/>
    </location>
    <ligand>
        <name>ATP</name>
        <dbReference type="ChEBI" id="CHEBI:30616"/>
    </ligand>
</feature>
<dbReference type="EC" id="2.7.11.5" evidence="11"/>
<keyword evidence="2 11" id="KW-0963">Cytoplasm</keyword>
<dbReference type="InterPro" id="IPR010452">
    <property type="entry name" value="Isocitrate_DH_AceK"/>
</dbReference>
<dbReference type="Pfam" id="PF06315">
    <property type="entry name" value="AceK_kinase"/>
    <property type="match status" value="1"/>
</dbReference>
<evidence type="ECO:0000256" key="1">
    <source>
        <dbReference type="ARBA" id="ARBA00022435"/>
    </source>
</evidence>